<protein>
    <submittedName>
        <fullName evidence="3">Acyl-CoA ligase AFT1-1 )</fullName>
        <ecNumber evidence="3">6.2.1.-</ecNumber>
    </submittedName>
</protein>
<dbReference type="EC" id="6.2.1.-" evidence="3"/>
<dbReference type="GO" id="GO:0016874">
    <property type="term" value="F:ligase activity"/>
    <property type="evidence" value="ECO:0007669"/>
    <property type="project" value="UniProtKB-KW"/>
</dbReference>
<feature type="compositionally biased region" description="Basic and acidic residues" evidence="1">
    <location>
        <begin position="115"/>
        <end position="137"/>
    </location>
</feature>
<keyword evidence="3" id="KW-0436">Ligase</keyword>
<feature type="signal peptide" evidence="2">
    <location>
        <begin position="1"/>
        <end position="21"/>
    </location>
</feature>
<name>A0A5K1K7N3_9APHY</name>
<feature type="region of interest" description="Disordered" evidence="1">
    <location>
        <begin position="105"/>
        <end position="144"/>
    </location>
</feature>
<evidence type="ECO:0000256" key="2">
    <source>
        <dbReference type="SAM" id="SignalP"/>
    </source>
</evidence>
<proteinExistence type="predicted"/>
<evidence type="ECO:0000256" key="1">
    <source>
        <dbReference type="SAM" id="MobiDB-lite"/>
    </source>
</evidence>
<evidence type="ECO:0000313" key="3">
    <source>
        <dbReference type="EMBL" id="VWP02031.1"/>
    </source>
</evidence>
<feature type="chain" id="PRO_5023846639" evidence="2">
    <location>
        <begin position="22"/>
        <end position="213"/>
    </location>
</feature>
<dbReference type="EMBL" id="LR729873">
    <property type="protein sequence ID" value="VWP02031.1"/>
    <property type="molecule type" value="Genomic_DNA"/>
</dbReference>
<accession>A0A5K1K7N3</accession>
<reference evidence="3" key="1">
    <citation type="submission" date="2019-10" db="EMBL/GenBank/DDBJ databases">
        <authorList>
            <person name="Nor Muhammad N."/>
        </authorList>
    </citation>
    <scope>NUCLEOTIDE SEQUENCE</scope>
</reference>
<gene>
    <name evidence="3" type="primary">Q96VB5</name>
</gene>
<keyword evidence="2" id="KW-0732">Signal</keyword>
<organism evidence="3">
    <name type="scientific">Ganoderma boninense</name>
    <dbReference type="NCBI Taxonomy" id="34458"/>
    <lineage>
        <taxon>Eukaryota</taxon>
        <taxon>Fungi</taxon>
        <taxon>Dikarya</taxon>
        <taxon>Basidiomycota</taxon>
        <taxon>Agaricomycotina</taxon>
        <taxon>Agaricomycetes</taxon>
        <taxon>Polyporales</taxon>
        <taxon>Polyporaceae</taxon>
        <taxon>Ganoderma</taxon>
    </lineage>
</organism>
<dbReference type="AlphaFoldDB" id="A0A5K1K7N3"/>
<sequence>MVKPFCAFLMWIGVYPQSLLCRVAAAAAEAIRKILVQDCFPEVEVAFFRISPRRNGHAAEKAIALGGGDYSRAITAMLSAISDLAGSIDTWNDNFARFPELAECSEEDEDMAGTRQEDARGPSVRGEEEDREDERTAQRRRQVWETTQPQRAIRFVVHVEPIAVSYEPRRFTRNWALIELYEEKIAWGSFKGKNLLSNNYLQLVHDPSVASTG</sequence>